<proteinExistence type="predicted"/>
<evidence type="ECO:0000256" key="1">
    <source>
        <dbReference type="ARBA" id="ARBA00004141"/>
    </source>
</evidence>
<dbReference type="GO" id="GO:0001518">
    <property type="term" value="C:voltage-gated sodium channel complex"/>
    <property type="evidence" value="ECO:0007669"/>
    <property type="project" value="TreeGrafter"/>
</dbReference>
<dbReference type="InterPro" id="IPR002048">
    <property type="entry name" value="EF_hand_dom"/>
</dbReference>
<dbReference type="PROSITE" id="PS00018">
    <property type="entry name" value="EF_HAND_1"/>
    <property type="match status" value="1"/>
</dbReference>
<dbReference type="GO" id="GO:0005509">
    <property type="term" value="F:calcium ion binding"/>
    <property type="evidence" value="ECO:0007669"/>
    <property type="project" value="InterPro"/>
</dbReference>
<evidence type="ECO:0000256" key="6">
    <source>
        <dbReference type="SAM" id="MobiDB-lite"/>
    </source>
</evidence>
<dbReference type="InterPro" id="IPR027359">
    <property type="entry name" value="Volt_channel_dom_sf"/>
</dbReference>
<dbReference type="Gene3D" id="1.20.120.350">
    <property type="entry name" value="Voltage-gated potassium channels. Chain C"/>
    <property type="match status" value="1"/>
</dbReference>
<keyword evidence="10" id="KW-1185">Reference proteome</keyword>
<feature type="domain" description="EF-hand" evidence="8">
    <location>
        <begin position="448"/>
        <end position="483"/>
    </location>
</feature>
<dbReference type="GO" id="GO:0005248">
    <property type="term" value="F:voltage-gated sodium channel activity"/>
    <property type="evidence" value="ECO:0007669"/>
    <property type="project" value="TreeGrafter"/>
</dbReference>
<gene>
    <name evidence="9" type="primary">Cacna1c</name>
    <name evidence="9" type="ORF">SPIL2461_LOCUS12348</name>
</gene>
<dbReference type="Pfam" id="PF00520">
    <property type="entry name" value="Ion_trans"/>
    <property type="match status" value="1"/>
</dbReference>
<evidence type="ECO:0000256" key="2">
    <source>
        <dbReference type="ARBA" id="ARBA00022692"/>
    </source>
</evidence>
<name>A0A812SMV6_SYMPI</name>
<dbReference type="PANTHER" id="PTHR10037:SF62">
    <property type="entry name" value="SODIUM CHANNEL PROTEIN 60E"/>
    <property type="match status" value="1"/>
</dbReference>
<dbReference type="PROSITE" id="PS50222">
    <property type="entry name" value="EF_HAND_2"/>
    <property type="match status" value="2"/>
</dbReference>
<accession>A0A812SMV6</accession>
<protein>
    <submittedName>
        <fullName evidence="9">Cacna1c protein</fullName>
    </submittedName>
</protein>
<feature type="region of interest" description="Disordered" evidence="6">
    <location>
        <begin position="68"/>
        <end position="98"/>
    </location>
</feature>
<comment type="caution">
    <text evidence="9">The sequence shown here is derived from an EMBL/GenBank/DDBJ whole genome shotgun (WGS) entry which is preliminary data.</text>
</comment>
<dbReference type="OrthoDB" id="416585at2759"/>
<feature type="transmembrane region" description="Helical" evidence="7">
    <location>
        <begin position="149"/>
        <end position="170"/>
    </location>
</feature>
<keyword evidence="3" id="KW-0106">Calcium</keyword>
<evidence type="ECO:0000259" key="8">
    <source>
        <dbReference type="PROSITE" id="PS50222"/>
    </source>
</evidence>
<evidence type="ECO:0000256" key="5">
    <source>
        <dbReference type="ARBA" id="ARBA00023136"/>
    </source>
</evidence>
<dbReference type="InterPro" id="IPR043203">
    <property type="entry name" value="VGCC_Ca_Na"/>
</dbReference>
<dbReference type="AlphaFoldDB" id="A0A812SMV6"/>
<dbReference type="InterPro" id="IPR018247">
    <property type="entry name" value="EF_Hand_1_Ca_BS"/>
</dbReference>
<feature type="transmembrane region" description="Helical" evidence="7">
    <location>
        <begin position="288"/>
        <end position="311"/>
    </location>
</feature>
<evidence type="ECO:0000313" key="9">
    <source>
        <dbReference type="EMBL" id="CAE7483039.1"/>
    </source>
</evidence>
<feature type="domain" description="EF-hand" evidence="8">
    <location>
        <begin position="405"/>
        <end position="440"/>
    </location>
</feature>
<comment type="subcellular location">
    <subcellularLocation>
        <location evidence="1">Membrane</location>
        <topology evidence="1">Multi-pass membrane protein</topology>
    </subcellularLocation>
</comment>
<dbReference type="InterPro" id="IPR011992">
    <property type="entry name" value="EF-hand-dom_pair"/>
</dbReference>
<dbReference type="PANTHER" id="PTHR10037">
    <property type="entry name" value="VOLTAGE-GATED CATION CHANNEL CALCIUM AND SODIUM"/>
    <property type="match status" value="1"/>
</dbReference>
<evidence type="ECO:0000256" key="4">
    <source>
        <dbReference type="ARBA" id="ARBA00022989"/>
    </source>
</evidence>
<feature type="transmembrane region" description="Helical" evidence="7">
    <location>
        <begin position="362"/>
        <end position="385"/>
    </location>
</feature>
<evidence type="ECO:0000313" key="10">
    <source>
        <dbReference type="Proteomes" id="UP000649617"/>
    </source>
</evidence>
<keyword evidence="4 7" id="KW-1133">Transmembrane helix</keyword>
<organism evidence="9 10">
    <name type="scientific">Symbiodinium pilosum</name>
    <name type="common">Dinoflagellate</name>
    <dbReference type="NCBI Taxonomy" id="2952"/>
    <lineage>
        <taxon>Eukaryota</taxon>
        <taxon>Sar</taxon>
        <taxon>Alveolata</taxon>
        <taxon>Dinophyceae</taxon>
        <taxon>Suessiales</taxon>
        <taxon>Symbiodiniaceae</taxon>
        <taxon>Symbiodinium</taxon>
    </lineage>
</organism>
<keyword evidence="5 7" id="KW-0472">Membrane</keyword>
<reference evidence="9" key="1">
    <citation type="submission" date="2021-02" db="EMBL/GenBank/DDBJ databases">
        <authorList>
            <person name="Dougan E. K."/>
            <person name="Rhodes N."/>
            <person name="Thang M."/>
            <person name="Chan C."/>
        </authorList>
    </citation>
    <scope>NUCLEOTIDE SEQUENCE</scope>
</reference>
<sequence length="557" mass="62725">MAADLPDLVNEVLQKQHAELLGRLETWLGRVEAAMDGRLLPLPGPLGPPPKEFDAKAEDEVAVSAELIGTKPLRQESKQSKQKEDTPTHSVSTKSLRKTIQTHDYEEAQEEAARFESYKKMVSTEAVSVSTGDFCGGCRRVASFIATSMAFNGFVAFVIVSNSVFLGMQLEWTAIGGNDPDAAFAFLVGHVCYAVIFTVEMSIRLVAIGPTNFFCGPDYAWNWLDVFIVVPAWVELAVDVTGSASNFRIIRVFRVTRLLQLIRSVRLIRFISAFRELVLSVIDTVRQVFWAMVLLVLMIYSFGILFTDISLQHNETFPPDLQLQQYFGSLYISCNTLFRALLEGFDWVNAADSLEPAGTIWVQFFHLYMAVGGLAILNVITGVFVNSAIKTREKDQETLLRHVQTFKQLVANLWAKIDVNGIGQISLSDFEELFQQEEMKAFFAKIEVDAVDCWTLFDSLDADGDHLVSYKDFSERCMQLHGTARSVDLFSLKQQTSKLWDELQAVEESQREAMQHLTWLTRAMASLLPVEPSDTSRSNELIAWELKWADHEVANRQ</sequence>
<dbReference type="SUPFAM" id="SSF81324">
    <property type="entry name" value="Voltage-gated potassium channels"/>
    <property type="match status" value="1"/>
</dbReference>
<evidence type="ECO:0000256" key="3">
    <source>
        <dbReference type="ARBA" id="ARBA00022837"/>
    </source>
</evidence>
<dbReference type="Gene3D" id="1.10.238.10">
    <property type="entry name" value="EF-hand"/>
    <property type="match status" value="1"/>
</dbReference>
<feature type="compositionally biased region" description="Basic and acidic residues" evidence="6">
    <location>
        <begin position="73"/>
        <end position="87"/>
    </location>
</feature>
<dbReference type="Proteomes" id="UP000649617">
    <property type="component" value="Unassembled WGS sequence"/>
</dbReference>
<dbReference type="EMBL" id="CAJNIZ010025335">
    <property type="protein sequence ID" value="CAE7483039.1"/>
    <property type="molecule type" value="Genomic_DNA"/>
</dbReference>
<dbReference type="Gene3D" id="1.10.287.70">
    <property type="match status" value="1"/>
</dbReference>
<feature type="transmembrane region" description="Helical" evidence="7">
    <location>
        <begin position="182"/>
        <end position="199"/>
    </location>
</feature>
<dbReference type="InterPro" id="IPR005821">
    <property type="entry name" value="Ion_trans_dom"/>
</dbReference>
<evidence type="ECO:0000256" key="7">
    <source>
        <dbReference type="SAM" id="Phobius"/>
    </source>
</evidence>
<dbReference type="SUPFAM" id="SSF47473">
    <property type="entry name" value="EF-hand"/>
    <property type="match status" value="1"/>
</dbReference>
<keyword evidence="2 7" id="KW-0812">Transmembrane</keyword>